<dbReference type="PROSITE" id="PS50801">
    <property type="entry name" value="STAS"/>
    <property type="match status" value="1"/>
</dbReference>
<comment type="caution">
    <text evidence="2">The sequence shown here is derived from an EMBL/GenBank/DDBJ whole genome shotgun (WGS) entry which is preliminary data.</text>
</comment>
<dbReference type="InterPro" id="IPR052746">
    <property type="entry name" value="MlaB_ABC_Transporter"/>
</dbReference>
<evidence type="ECO:0000259" key="1">
    <source>
        <dbReference type="PROSITE" id="PS50801"/>
    </source>
</evidence>
<evidence type="ECO:0000313" key="2">
    <source>
        <dbReference type="EMBL" id="MCO5977854.1"/>
    </source>
</evidence>
<dbReference type="Gene3D" id="3.30.750.24">
    <property type="entry name" value="STAS domain"/>
    <property type="match status" value="1"/>
</dbReference>
<dbReference type="InterPro" id="IPR036513">
    <property type="entry name" value="STAS_dom_sf"/>
</dbReference>
<dbReference type="PANTHER" id="PTHR35849">
    <property type="entry name" value="BLR2341 PROTEIN"/>
    <property type="match status" value="1"/>
</dbReference>
<evidence type="ECO:0000313" key="3">
    <source>
        <dbReference type="Proteomes" id="UP001204851"/>
    </source>
</evidence>
<dbReference type="InterPro" id="IPR058548">
    <property type="entry name" value="MlaB-like_STAS"/>
</dbReference>
<name>A0ABT1BPM0_9BURK</name>
<dbReference type="EMBL" id="JAMXMC010000007">
    <property type="protein sequence ID" value="MCO5977854.1"/>
    <property type="molecule type" value="Genomic_DNA"/>
</dbReference>
<protein>
    <submittedName>
        <fullName evidence="2">STAS domain-containing protein</fullName>
    </submittedName>
</protein>
<dbReference type="SUPFAM" id="SSF52091">
    <property type="entry name" value="SpoIIaa-like"/>
    <property type="match status" value="1"/>
</dbReference>
<accession>A0ABT1BPM0</accession>
<dbReference type="RefSeq" id="WP_252770403.1">
    <property type="nucleotide sequence ID" value="NZ_JAMXMC010000007.1"/>
</dbReference>
<keyword evidence="3" id="KW-1185">Reference proteome</keyword>
<dbReference type="Proteomes" id="UP001204851">
    <property type="component" value="Unassembled WGS sequence"/>
</dbReference>
<gene>
    <name evidence="2" type="ORF">M0L44_14180</name>
</gene>
<proteinExistence type="predicted"/>
<sequence>MSTPTALRLDGELTIYRAQELRQTLLDALDQPGDLRLDLEGVSELDSSAVQLLLAARQDALAAGKRFAIPVASGPVREVLGLMGLAGLLHPPLETTGALQ</sequence>
<dbReference type="PANTHER" id="PTHR35849:SF2">
    <property type="entry name" value="BLR2341 PROTEIN"/>
    <property type="match status" value="1"/>
</dbReference>
<dbReference type="CDD" id="cd07043">
    <property type="entry name" value="STAS_anti-anti-sigma_factors"/>
    <property type="match status" value="1"/>
</dbReference>
<feature type="domain" description="STAS" evidence="1">
    <location>
        <begin position="1"/>
        <end position="100"/>
    </location>
</feature>
<reference evidence="2 3" key="1">
    <citation type="submission" date="2022-06" db="EMBL/GenBank/DDBJ databases">
        <title>Ideonella sp. NS12-5 Genome sequencing and assembly.</title>
        <authorList>
            <person name="Jung Y."/>
        </authorList>
    </citation>
    <scope>NUCLEOTIDE SEQUENCE [LARGE SCALE GENOMIC DNA]</scope>
    <source>
        <strain evidence="2 3">NS12-5</strain>
    </source>
</reference>
<dbReference type="Pfam" id="PF13466">
    <property type="entry name" value="STAS_2"/>
    <property type="match status" value="1"/>
</dbReference>
<organism evidence="2 3">
    <name type="scientific">Ideonella oryzae</name>
    <dbReference type="NCBI Taxonomy" id="2937441"/>
    <lineage>
        <taxon>Bacteria</taxon>
        <taxon>Pseudomonadati</taxon>
        <taxon>Pseudomonadota</taxon>
        <taxon>Betaproteobacteria</taxon>
        <taxon>Burkholderiales</taxon>
        <taxon>Sphaerotilaceae</taxon>
        <taxon>Ideonella</taxon>
    </lineage>
</organism>
<dbReference type="InterPro" id="IPR002645">
    <property type="entry name" value="STAS_dom"/>
</dbReference>